<evidence type="ECO:0000256" key="1">
    <source>
        <dbReference type="SAM" id="MobiDB-lite"/>
    </source>
</evidence>
<dbReference type="InterPro" id="IPR022183">
    <property type="entry name" value="DUF3710"/>
</dbReference>
<comment type="caution">
    <text evidence="3">The sequence shown here is derived from an EMBL/GenBank/DDBJ whole genome shotgun (WGS) entry which is preliminary data.</text>
</comment>
<reference evidence="3" key="3">
    <citation type="submission" date="2016-02" db="EMBL/GenBank/DDBJ databases">
        <authorList>
            <person name="Teng J.L."/>
            <person name="Yang Y."/>
            <person name="Huang Y."/>
            <person name="Guo F."/>
            <person name="Wei W."/>
            <person name="Chen J.H."/>
            <person name="Wong S.Y."/>
            <person name="Lau S.K."/>
            <person name="Woo P.C."/>
        </authorList>
    </citation>
    <scope>NUCLEOTIDE SEQUENCE</scope>
    <source>
        <strain evidence="3">JCM 15929</strain>
    </source>
</reference>
<proteinExistence type="predicted"/>
<reference evidence="2 5" key="1">
    <citation type="submission" date="2016-02" db="EMBL/GenBank/DDBJ databases">
        <authorList>
            <person name="Teng J.L."/>
            <person name="Tang Y."/>
            <person name="Huang Y."/>
            <person name="Guo F."/>
            <person name="Wei W."/>
            <person name="Chen J.H."/>
            <person name="Wong S.Y."/>
            <person name="Lau S.K."/>
            <person name="Woo P.C."/>
        </authorList>
    </citation>
    <scope>NUCLEOTIDE SEQUENCE [LARGE SCALE GENOMIC DNA]</scope>
    <source>
        <strain evidence="2 5">JCM 13375</strain>
    </source>
</reference>
<feature type="compositionally biased region" description="Polar residues" evidence="1">
    <location>
        <begin position="253"/>
        <end position="273"/>
    </location>
</feature>
<sequence length="273" mass="29133">MALGRRKSKPRSTSSVDPYATIGQPEHHTVPAPAEDDEAQELGSGAGPYDLSSLSSEEGLDEGRLDLGSIILAMPPESQLQVEMSPEGVPIGVHLDTPAGRVTPGVFAAPKSGGQWREVVTELADSLRENGAQVTIEDGHWGREVVGVQPDGVLRFIGVDGPRWMVRFVVASPLESADQAAQLARAMLAETVIRRGTDPRPARDHLEIELPAELVQQLQQAMAQQQAQQEEAAASIAAQVAQRAAADGPAALRQNNQDRLTQGSALSRLNNQQ</sequence>
<evidence type="ECO:0000313" key="4">
    <source>
        <dbReference type="Proteomes" id="UP000070258"/>
    </source>
</evidence>
<protein>
    <recommendedName>
        <fullName evidence="6">DUF3710 domain-containing protein</fullName>
    </recommendedName>
</protein>
<evidence type="ECO:0000313" key="3">
    <source>
        <dbReference type="EMBL" id="KXP06768.1"/>
    </source>
</evidence>
<dbReference type="STRING" id="239498.AXK60_11945"/>
<keyword evidence="5" id="KW-1185">Reference proteome</keyword>
<reference evidence="4" key="2">
    <citation type="submission" date="2016-02" db="EMBL/GenBank/DDBJ databases">
        <authorList>
            <person name="Wen L."/>
            <person name="He K."/>
            <person name="Yang H."/>
        </authorList>
    </citation>
    <scope>NUCLEOTIDE SEQUENCE [LARGE SCALE GENOMIC DNA]</scope>
    <source>
        <strain evidence="4">JCM 15929</strain>
    </source>
</reference>
<dbReference type="Proteomes" id="UP000070258">
    <property type="component" value="Unassembled WGS sequence"/>
</dbReference>
<evidence type="ECO:0000313" key="5">
    <source>
        <dbReference type="Proteomes" id="UP000070409"/>
    </source>
</evidence>
<accession>A0A138A8G8</accession>
<evidence type="ECO:0000313" key="2">
    <source>
        <dbReference type="EMBL" id="KXO94018.1"/>
    </source>
</evidence>
<dbReference type="Pfam" id="PF12502">
    <property type="entry name" value="DUF3710"/>
    <property type="match status" value="1"/>
</dbReference>
<dbReference type="EMBL" id="LSRE01000034">
    <property type="protein sequence ID" value="KXO94018.1"/>
    <property type="molecule type" value="Genomic_DNA"/>
</dbReference>
<name>A0A138A8G8_9ACTN</name>
<evidence type="ECO:0008006" key="6">
    <source>
        <dbReference type="Google" id="ProtNLM"/>
    </source>
</evidence>
<dbReference type="EMBL" id="LSRF01000056">
    <property type="protein sequence ID" value="KXP06768.1"/>
    <property type="molecule type" value="Genomic_DNA"/>
</dbReference>
<feature type="region of interest" description="Disordered" evidence="1">
    <location>
        <begin position="1"/>
        <end position="58"/>
    </location>
</feature>
<feature type="compositionally biased region" description="Basic residues" evidence="1">
    <location>
        <begin position="1"/>
        <end position="10"/>
    </location>
</feature>
<dbReference type="Proteomes" id="UP000070409">
    <property type="component" value="Unassembled WGS sequence"/>
</dbReference>
<organism evidence="3 4">
    <name type="scientific">Tsukamurella pseudospumae</name>
    <dbReference type="NCBI Taxonomy" id="239498"/>
    <lineage>
        <taxon>Bacteria</taxon>
        <taxon>Bacillati</taxon>
        <taxon>Actinomycetota</taxon>
        <taxon>Actinomycetes</taxon>
        <taxon>Mycobacteriales</taxon>
        <taxon>Tsukamurellaceae</taxon>
        <taxon>Tsukamurella</taxon>
    </lineage>
</organism>
<dbReference type="OrthoDB" id="8480367at2"/>
<gene>
    <name evidence="3" type="ORF">AXK60_11945</name>
    <name evidence="2" type="ORF">AXK61_05700</name>
</gene>
<dbReference type="AlphaFoldDB" id="A0A138A8G8"/>
<dbReference type="RefSeq" id="WP_068572673.1">
    <property type="nucleotide sequence ID" value="NZ_LSRE01000034.1"/>
</dbReference>
<feature type="region of interest" description="Disordered" evidence="1">
    <location>
        <begin position="245"/>
        <end position="273"/>
    </location>
</feature>